<keyword evidence="2" id="KW-1185">Reference proteome</keyword>
<organism evidence="1 2">
    <name type="scientific">Durusdinium trenchii</name>
    <dbReference type="NCBI Taxonomy" id="1381693"/>
    <lineage>
        <taxon>Eukaryota</taxon>
        <taxon>Sar</taxon>
        <taxon>Alveolata</taxon>
        <taxon>Dinophyceae</taxon>
        <taxon>Suessiales</taxon>
        <taxon>Symbiodiniaceae</taxon>
        <taxon>Durusdinium</taxon>
    </lineage>
</organism>
<dbReference type="Proteomes" id="UP001642484">
    <property type="component" value="Unassembled WGS sequence"/>
</dbReference>
<evidence type="ECO:0000313" key="2">
    <source>
        <dbReference type="Proteomes" id="UP001642484"/>
    </source>
</evidence>
<dbReference type="EMBL" id="CAXAMN010000325">
    <property type="protein sequence ID" value="CAK8987741.1"/>
    <property type="molecule type" value="Genomic_DNA"/>
</dbReference>
<name>A0ABP0HE04_9DINO</name>
<gene>
    <name evidence="1" type="ORF">CCMP2556_LOCUS987</name>
</gene>
<comment type="caution">
    <text evidence="1">The sequence shown here is derived from an EMBL/GenBank/DDBJ whole genome shotgun (WGS) entry which is preliminary data.</text>
</comment>
<protein>
    <submittedName>
        <fullName evidence="1">Uncharacterized protein</fullName>
    </submittedName>
</protein>
<proteinExistence type="predicted"/>
<reference evidence="1 2" key="1">
    <citation type="submission" date="2024-02" db="EMBL/GenBank/DDBJ databases">
        <authorList>
            <person name="Chen Y."/>
            <person name="Shah S."/>
            <person name="Dougan E. K."/>
            <person name="Thang M."/>
            <person name="Chan C."/>
        </authorList>
    </citation>
    <scope>NUCLEOTIDE SEQUENCE [LARGE SCALE GENOMIC DNA]</scope>
</reference>
<sequence length="144" mass="16203">MHAHYSLYRQCCLCFFTCSLTGPDSHTTYFKFNSQHCQPPVVPRCPPDAKSAVAEEVPTYAAQCFEEARRLRDEGVHLPQSCLRALERLNCAQTVDHTQVTNGIGQKVNCDPFVAGIVAVLKLGATRWQMWVVCRLLSFGIRGW</sequence>
<accession>A0ABP0HE04</accession>
<evidence type="ECO:0000313" key="1">
    <source>
        <dbReference type="EMBL" id="CAK8987741.1"/>
    </source>
</evidence>